<dbReference type="RefSeq" id="WP_051869250.1">
    <property type="nucleotide sequence ID" value="NZ_JPNB01000001.1"/>
</dbReference>
<protein>
    <recommendedName>
        <fullName evidence="1">4-vinyl reductase 4VR domain-containing protein</fullName>
    </recommendedName>
</protein>
<gene>
    <name evidence="2" type="ORF">EDD76_11233</name>
</gene>
<dbReference type="SUPFAM" id="SSF111126">
    <property type="entry name" value="Ligand-binding domain in the NO signalling and Golgi transport"/>
    <property type="match status" value="1"/>
</dbReference>
<keyword evidence="3" id="KW-1185">Reference proteome</keyword>
<accession>A0A4R1QQU6</accession>
<proteinExistence type="predicted"/>
<name>A0A4R1QQU6_9FIRM</name>
<dbReference type="InterPro" id="IPR004096">
    <property type="entry name" value="V4R"/>
</dbReference>
<dbReference type="STRING" id="1469948.GCA_000732725_00555"/>
<evidence type="ECO:0000313" key="3">
    <source>
        <dbReference type="Proteomes" id="UP000295718"/>
    </source>
</evidence>
<dbReference type="Proteomes" id="UP000295718">
    <property type="component" value="Unassembled WGS sequence"/>
</dbReference>
<feature type="domain" description="4-vinyl reductase 4VR" evidence="1">
    <location>
        <begin position="115"/>
        <end position="177"/>
    </location>
</feature>
<dbReference type="PANTHER" id="PTHR35090:SF2">
    <property type="entry name" value="ARSR FAMILY TRANSCRIPTIONAL REGULATOR"/>
    <property type="match status" value="1"/>
</dbReference>
<dbReference type="Gene3D" id="3.30.1380.20">
    <property type="entry name" value="Trafficking protein particle complex subunit 3"/>
    <property type="match status" value="1"/>
</dbReference>
<evidence type="ECO:0000259" key="1">
    <source>
        <dbReference type="SMART" id="SM00989"/>
    </source>
</evidence>
<dbReference type="EMBL" id="SLUO01000012">
    <property type="protein sequence ID" value="TCL56206.1"/>
    <property type="molecule type" value="Genomic_DNA"/>
</dbReference>
<dbReference type="SMART" id="SM00989">
    <property type="entry name" value="V4R"/>
    <property type="match status" value="1"/>
</dbReference>
<dbReference type="OrthoDB" id="9788644at2"/>
<sequence>MANIFGNTDNDNSAVLWDYLFNVDEGRKNLGGEMPVIVYRMLEYSMRDVLTSMYGKEKMIEIIRSAGEKTGREFYSRCLDGSLPLNDFLAQVQQKLIDLKIGILRFEKFDEETGHAVLTVSEDLDCSGFPSIGETVCNYDEGFLAGILKAYTKKEYIVVEIDCWGTGERVCRFDAKVVLDK</sequence>
<dbReference type="AlphaFoldDB" id="A0A4R1QQU6"/>
<dbReference type="PANTHER" id="PTHR35090">
    <property type="entry name" value="DNA-DIRECTED RNA POLYMERASE SUBUNIT I"/>
    <property type="match status" value="1"/>
</dbReference>
<reference evidence="2 3" key="1">
    <citation type="submission" date="2019-03" db="EMBL/GenBank/DDBJ databases">
        <title>Genomic Encyclopedia of Type Strains, Phase IV (KMG-IV): sequencing the most valuable type-strain genomes for metagenomic binning, comparative biology and taxonomic classification.</title>
        <authorList>
            <person name="Goeker M."/>
        </authorList>
    </citation>
    <scope>NUCLEOTIDE SEQUENCE [LARGE SCALE GENOMIC DNA]</scope>
    <source>
        <strain evidence="2 3">DSM 100556</strain>
    </source>
</reference>
<organism evidence="2 3">
    <name type="scientific">Kineothrix alysoides</name>
    <dbReference type="NCBI Taxonomy" id="1469948"/>
    <lineage>
        <taxon>Bacteria</taxon>
        <taxon>Bacillati</taxon>
        <taxon>Bacillota</taxon>
        <taxon>Clostridia</taxon>
        <taxon>Lachnospirales</taxon>
        <taxon>Lachnospiraceae</taxon>
        <taxon>Kineothrix</taxon>
    </lineage>
</organism>
<dbReference type="InterPro" id="IPR024096">
    <property type="entry name" value="NO_sig/Golgi_transp_ligand-bd"/>
</dbReference>
<comment type="caution">
    <text evidence="2">The sequence shown here is derived from an EMBL/GenBank/DDBJ whole genome shotgun (WGS) entry which is preliminary data.</text>
</comment>
<dbReference type="Pfam" id="PF02830">
    <property type="entry name" value="V4R"/>
    <property type="match status" value="1"/>
</dbReference>
<evidence type="ECO:0000313" key="2">
    <source>
        <dbReference type="EMBL" id="TCL56206.1"/>
    </source>
</evidence>